<name>A0A6P8UA55_GYMAC</name>
<dbReference type="GeneID" id="117547230"/>
<feature type="domain" description="HAT C-terminal dimerisation" evidence="2">
    <location>
        <begin position="709"/>
        <end position="756"/>
    </location>
</feature>
<dbReference type="InterPro" id="IPR008906">
    <property type="entry name" value="HATC_C_dom"/>
</dbReference>
<evidence type="ECO:0000259" key="2">
    <source>
        <dbReference type="Pfam" id="PF05699"/>
    </source>
</evidence>
<dbReference type="InterPro" id="IPR057456">
    <property type="entry name" value="Znf_C17orf113"/>
</dbReference>
<keyword evidence="4" id="KW-1185">Reference proteome</keyword>
<evidence type="ECO:0000313" key="5">
    <source>
        <dbReference type="RefSeq" id="XP_034073708.1"/>
    </source>
</evidence>
<dbReference type="SUPFAM" id="SSF53098">
    <property type="entry name" value="Ribonuclease H-like"/>
    <property type="match status" value="2"/>
</dbReference>
<evidence type="ECO:0000259" key="3">
    <source>
        <dbReference type="Pfam" id="PF25431"/>
    </source>
</evidence>
<protein>
    <submittedName>
        <fullName evidence="5">Uncharacterized protein LOC117547230</fullName>
    </submittedName>
</protein>
<evidence type="ECO:0000313" key="4">
    <source>
        <dbReference type="Proteomes" id="UP000515161"/>
    </source>
</evidence>
<dbReference type="PANTHER" id="PTHR45749">
    <property type="match status" value="1"/>
</dbReference>
<organism evidence="4 5">
    <name type="scientific">Gymnodraco acuticeps</name>
    <name type="common">Antarctic dragonfish</name>
    <dbReference type="NCBI Taxonomy" id="8218"/>
    <lineage>
        <taxon>Eukaryota</taxon>
        <taxon>Metazoa</taxon>
        <taxon>Chordata</taxon>
        <taxon>Craniata</taxon>
        <taxon>Vertebrata</taxon>
        <taxon>Euteleostomi</taxon>
        <taxon>Actinopterygii</taxon>
        <taxon>Neopterygii</taxon>
        <taxon>Teleostei</taxon>
        <taxon>Neoteleostei</taxon>
        <taxon>Acanthomorphata</taxon>
        <taxon>Eupercaria</taxon>
        <taxon>Perciformes</taxon>
        <taxon>Notothenioidei</taxon>
        <taxon>Bathydraconidae</taxon>
        <taxon>Gymnodraco</taxon>
    </lineage>
</organism>
<dbReference type="PANTHER" id="PTHR45749:SF21">
    <property type="entry name" value="DUF4371 DOMAIN-CONTAINING PROTEIN"/>
    <property type="match status" value="1"/>
</dbReference>
<feature type="domain" description="C17orf113 probable zinc finger" evidence="3">
    <location>
        <begin position="35"/>
        <end position="90"/>
    </location>
</feature>
<dbReference type="AlphaFoldDB" id="A0A6P8UA55"/>
<accession>A0A6P8UA55</accession>
<dbReference type="InterPro" id="IPR012337">
    <property type="entry name" value="RNaseH-like_sf"/>
</dbReference>
<dbReference type="Pfam" id="PF25431">
    <property type="entry name" value="zf-C17orf113"/>
    <property type="match status" value="1"/>
</dbReference>
<evidence type="ECO:0000256" key="1">
    <source>
        <dbReference type="SAM" id="MobiDB-lite"/>
    </source>
</evidence>
<dbReference type="Proteomes" id="UP000515161">
    <property type="component" value="Unplaced"/>
</dbReference>
<dbReference type="OrthoDB" id="8908633at2759"/>
<feature type="region of interest" description="Disordered" evidence="1">
    <location>
        <begin position="541"/>
        <end position="560"/>
    </location>
</feature>
<dbReference type="InParanoid" id="A0A6P8UA55"/>
<dbReference type="Pfam" id="PF05699">
    <property type="entry name" value="Dimer_Tnp_hAT"/>
    <property type="match status" value="1"/>
</dbReference>
<dbReference type="KEGG" id="gacu:117547230"/>
<reference evidence="5" key="1">
    <citation type="submission" date="2025-08" db="UniProtKB">
        <authorList>
            <consortium name="RefSeq"/>
        </authorList>
    </citation>
    <scope>IDENTIFICATION</scope>
</reference>
<dbReference type="RefSeq" id="XP_034073708.1">
    <property type="nucleotide sequence ID" value="XM_034217817.1"/>
</dbReference>
<gene>
    <name evidence="5" type="primary">LOC117547230</name>
</gene>
<dbReference type="GO" id="GO:0046983">
    <property type="term" value="F:protein dimerization activity"/>
    <property type="evidence" value="ECO:0007669"/>
    <property type="project" value="InterPro"/>
</dbReference>
<sequence length="788" mass="89435">MSGTLDLFFRFHPQQKADKAVVQRAFFCKDGTNRKWLSYSEAREVLFCSLCMAFANPRDSNSFITGMTNFIHIHQRVEEHEQSHAHRGCAEAYFLRFSKNTIQDLLMGPQMSRHREEVRRKRQVLERIIDVLKLIGQRGLSYRGTQAEALYTLDDDTIDHGNFLEMIVLLGKYDVCLKEHLILCIEKSKQIHQSGLRQGRGSLVTLLSKTTINYIITTIQRLMKATIATEVRESGMYSIQIDTTQDITAQDQCSVVIRYVTDIVHERLVAVIKCEASTGQYFAQLVVNEVLETMKLDVRQCIGNSTDGASNMQGQYKGFSALLAKMSPTHVHVWCYAHVLNLVLADTTQCVLASGSLFSLLNNIAVFIRVSYQRMNIWEKESKDPRHRRLAPIGETRWWSKDVAVTKVFGSFGKPDNALYVDVLHTLSAIQHGQTINATARVNARGYITQLLRYETILTAQIFLRIFQVTSPVSKYLQKSGMDILTAHRMIVAAETQLKDMTRDFEKVKTAAATFVQWANNQTEEQSEETELEVEAALPQKRGRKKKTMPGEMSKDEAVTDAETSYKIDVHNQIMDTVTGSIHQRFLKNGTLYADLALLDPKRFSQVTSYAGGFPEAALQELSKCLLPFDDRATVAKLQSELISLAGQWNRLKTSVFEEYTTKTTEAGPEDAEDEAEMVYKKCSSCKDCPLCCYRILKQYNLLTDAYHIIGLAYRFLLTLSVTQVACERSFSTLKFIKNKLRSSLSQQNLESFMLMATQPDVLKMLDSDQIIDGVAEKSELLQKLLIQ</sequence>
<proteinExistence type="predicted"/>